<reference evidence="2" key="1">
    <citation type="journal article" date="2022" name="Mol. Ecol. Resour.">
        <title>The genomes of chicory, endive, great burdock and yacon provide insights into Asteraceae palaeo-polyploidization history and plant inulin production.</title>
        <authorList>
            <person name="Fan W."/>
            <person name="Wang S."/>
            <person name="Wang H."/>
            <person name="Wang A."/>
            <person name="Jiang F."/>
            <person name="Liu H."/>
            <person name="Zhao H."/>
            <person name="Xu D."/>
            <person name="Zhang Y."/>
        </authorList>
    </citation>
    <scope>NUCLEOTIDE SEQUENCE [LARGE SCALE GENOMIC DNA]</scope>
    <source>
        <strain evidence="2">cv. Yunnan</strain>
    </source>
</reference>
<protein>
    <submittedName>
        <fullName evidence="1">Uncharacterized protein</fullName>
    </submittedName>
</protein>
<accession>A0ACB9ETI2</accession>
<keyword evidence="2" id="KW-1185">Reference proteome</keyword>
<proteinExistence type="predicted"/>
<comment type="caution">
    <text evidence="1">The sequence shown here is derived from an EMBL/GenBank/DDBJ whole genome shotgun (WGS) entry which is preliminary data.</text>
</comment>
<evidence type="ECO:0000313" key="2">
    <source>
        <dbReference type="Proteomes" id="UP001056120"/>
    </source>
</evidence>
<name>A0ACB9ETI2_9ASTR</name>
<dbReference type="Proteomes" id="UP001056120">
    <property type="component" value="Linkage Group LG17"/>
</dbReference>
<evidence type="ECO:0000313" key="1">
    <source>
        <dbReference type="EMBL" id="KAI3762157.1"/>
    </source>
</evidence>
<reference evidence="1 2" key="2">
    <citation type="journal article" date="2022" name="Mol. Ecol. Resour.">
        <title>The genomes of chicory, endive, great burdock and yacon provide insights into Asteraceae paleo-polyploidization history and plant inulin production.</title>
        <authorList>
            <person name="Fan W."/>
            <person name="Wang S."/>
            <person name="Wang H."/>
            <person name="Wang A."/>
            <person name="Jiang F."/>
            <person name="Liu H."/>
            <person name="Zhao H."/>
            <person name="Xu D."/>
            <person name="Zhang Y."/>
        </authorList>
    </citation>
    <scope>NUCLEOTIDE SEQUENCE [LARGE SCALE GENOMIC DNA]</scope>
    <source>
        <strain evidence="2">cv. Yunnan</strain>
        <tissue evidence="1">Leaves</tissue>
    </source>
</reference>
<organism evidence="1 2">
    <name type="scientific">Smallanthus sonchifolius</name>
    <dbReference type="NCBI Taxonomy" id="185202"/>
    <lineage>
        <taxon>Eukaryota</taxon>
        <taxon>Viridiplantae</taxon>
        <taxon>Streptophyta</taxon>
        <taxon>Embryophyta</taxon>
        <taxon>Tracheophyta</taxon>
        <taxon>Spermatophyta</taxon>
        <taxon>Magnoliopsida</taxon>
        <taxon>eudicotyledons</taxon>
        <taxon>Gunneridae</taxon>
        <taxon>Pentapetalae</taxon>
        <taxon>asterids</taxon>
        <taxon>campanulids</taxon>
        <taxon>Asterales</taxon>
        <taxon>Asteraceae</taxon>
        <taxon>Asteroideae</taxon>
        <taxon>Heliantheae alliance</taxon>
        <taxon>Millerieae</taxon>
        <taxon>Smallanthus</taxon>
    </lineage>
</organism>
<sequence length="88" mass="10454">MILPTYASLLILHTKNRFAPLFLSTLNLERSNHACLLFDLYGVFSITSVLMYIAKRRDHDQKQAHLLLLYQHLIRCKRNIKERRTNRS</sequence>
<gene>
    <name evidence="1" type="ORF">L1987_52580</name>
</gene>
<dbReference type="EMBL" id="CM042034">
    <property type="protein sequence ID" value="KAI3762157.1"/>
    <property type="molecule type" value="Genomic_DNA"/>
</dbReference>